<evidence type="ECO:0000256" key="1">
    <source>
        <dbReference type="ARBA" id="ARBA00023002"/>
    </source>
</evidence>
<organism evidence="3 4">
    <name type="scientific">Calothrix parasitica NIES-267</name>
    <dbReference type="NCBI Taxonomy" id="1973488"/>
    <lineage>
        <taxon>Bacteria</taxon>
        <taxon>Bacillati</taxon>
        <taxon>Cyanobacteriota</taxon>
        <taxon>Cyanophyceae</taxon>
        <taxon>Nostocales</taxon>
        <taxon>Calotrichaceae</taxon>
        <taxon>Calothrix</taxon>
    </lineage>
</organism>
<evidence type="ECO:0000313" key="4">
    <source>
        <dbReference type="Proteomes" id="UP000218418"/>
    </source>
</evidence>
<proteinExistence type="predicted"/>
<dbReference type="InterPro" id="IPR014419">
    <property type="entry name" value="HutZ"/>
</dbReference>
<accession>A0A1Z4LKE7</accession>
<protein>
    <recommendedName>
        <fullName evidence="2">Pyridoxamine 5'-phosphate oxidase N-terminal domain-containing protein</fullName>
    </recommendedName>
</protein>
<evidence type="ECO:0000313" key="3">
    <source>
        <dbReference type="EMBL" id="BAY81702.1"/>
    </source>
</evidence>
<dbReference type="InterPro" id="IPR011576">
    <property type="entry name" value="Pyridox_Oxase_N"/>
</dbReference>
<sequence>MSIEEAKKQYQTFTELVESLMLGTVDSEGNPNASYTPFVIDEEKNIYVFVSGMSVHTKNLHANGKASAMFVEDEKETKQIFARRRLTYDCTASLVEKDNPGWALIADKFAERFGDIIGALRSLPDFRIFKLTPYKGLFVIGFGAAYRISSENIDELIHLTGNGHGHNNS</sequence>
<dbReference type="PANTHER" id="PTHR35176:SF6">
    <property type="entry name" value="HEME OXYGENASE HI_0854-RELATED"/>
    <property type="match status" value="1"/>
</dbReference>
<evidence type="ECO:0000259" key="2">
    <source>
        <dbReference type="Pfam" id="PF01243"/>
    </source>
</evidence>
<dbReference type="SUPFAM" id="SSF50475">
    <property type="entry name" value="FMN-binding split barrel"/>
    <property type="match status" value="1"/>
</dbReference>
<dbReference type="AlphaFoldDB" id="A0A1Z4LKE7"/>
<dbReference type="InterPro" id="IPR052019">
    <property type="entry name" value="F420H2_bilvrd_red/Heme_oxyg"/>
</dbReference>
<dbReference type="Proteomes" id="UP000218418">
    <property type="component" value="Chromosome"/>
</dbReference>
<dbReference type="Pfam" id="PF01243">
    <property type="entry name" value="PNPOx_N"/>
    <property type="match status" value="1"/>
</dbReference>
<keyword evidence="1" id="KW-0560">Oxidoreductase</keyword>
<dbReference type="GO" id="GO:0016627">
    <property type="term" value="F:oxidoreductase activity, acting on the CH-CH group of donors"/>
    <property type="evidence" value="ECO:0007669"/>
    <property type="project" value="TreeGrafter"/>
</dbReference>
<dbReference type="GO" id="GO:0005829">
    <property type="term" value="C:cytosol"/>
    <property type="evidence" value="ECO:0007669"/>
    <property type="project" value="TreeGrafter"/>
</dbReference>
<reference evidence="3 4" key="1">
    <citation type="submission" date="2017-06" db="EMBL/GenBank/DDBJ databases">
        <title>Genome sequencing of cyanobaciteial culture collection at National Institute for Environmental Studies (NIES).</title>
        <authorList>
            <person name="Hirose Y."/>
            <person name="Shimura Y."/>
            <person name="Fujisawa T."/>
            <person name="Nakamura Y."/>
            <person name="Kawachi M."/>
        </authorList>
    </citation>
    <scope>NUCLEOTIDE SEQUENCE [LARGE SCALE GENOMIC DNA]</scope>
    <source>
        <strain evidence="3 4">NIES-267</strain>
    </source>
</reference>
<keyword evidence="4" id="KW-1185">Reference proteome</keyword>
<dbReference type="InterPro" id="IPR012349">
    <property type="entry name" value="Split_barrel_FMN-bd"/>
</dbReference>
<dbReference type="PIRSF" id="PIRSF004633">
    <property type="entry name" value="UCP_PLP_oxd"/>
    <property type="match status" value="1"/>
</dbReference>
<dbReference type="Gene3D" id="2.30.110.10">
    <property type="entry name" value="Electron Transport, Fmn-binding Protein, Chain A"/>
    <property type="match status" value="1"/>
</dbReference>
<dbReference type="GO" id="GO:0070967">
    <property type="term" value="F:coenzyme F420 binding"/>
    <property type="evidence" value="ECO:0007669"/>
    <property type="project" value="TreeGrafter"/>
</dbReference>
<dbReference type="EMBL" id="AP018227">
    <property type="protein sequence ID" value="BAY81702.1"/>
    <property type="molecule type" value="Genomic_DNA"/>
</dbReference>
<name>A0A1Z4LKE7_9CYAN</name>
<dbReference type="PANTHER" id="PTHR35176">
    <property type="entry name" value="HEME OXYGENASE HI_0854-RELATED"/>
    <property type="match status" value="1"/>
</dbReference>
<gene>
    <name evidence="3" type="ORF">NIES267_11790</name>
</gene>
<feature type="domain" description="Pyridoxamine 5'-phosphate oxidase N-terminal" evidence="2">
    <location>
        <begin position="7"/>
        <end position="137"/>
    </location>
</feature>